<dbReference type="Proteomes" id="UP000765509">
    <property type="component" value="Unassembled WGS sequence"/>
</dbReference>
<dbReference type="InterPro" id="IPR046798">
    <property type="entry name" value="2OG-FeII_Oxy_6"/>
</dbReference>
<gene>
    <name evidence="2" type="ORF">O181_079709</name>
</gene>
<protein>
    <recommendedName>
        <fullName evidence="1">Tet-like 2OG-Fe(II) oxygenase domain-containing protein</fullName>
    </recommendedName>
</protein>
<name>A0A9Q3IIH2_9BASI</name>
<evidence type="ECO:0000313" key="3">
    <source>
        <dbReference type="Proteomes" id="UP000765509"/>
    </source>
</evidence>
<feature type="domain" description="Tet-like 2OG-Fe(II) oxygenase" evidence="1">
    <location>
        <begin position="1"/>
        <end position="108"/>
    </location>
</feature>
<accession>A0A9Q3IIH2</accession>
<keyword evidence="3" id="KW-1185">Reference proteome</keyword>
<reference evidence="2" key="1">
    <citation type="submission" date="2021-03" db="EMBL/GenBank/DDBJ databases">
        <title>Draft genome sequence of rust myrtle Austropuccinia psidii MF-1, a brazilian biotype.</title>
        <authorList>
            <person name="Quecine M.C."/>
            <person name="Pachon D.M.R."/>
            <person name="Bonatelli M.L."/>
            <person name="Correr F.H."/>
            <person name="Franceschini L.M."/>
            <person name="Leite T.F."/>
            <person name="Margarido G.R.A."/>
            <person name="Almeida C.A."/>
            <person name="Ferrarezi J.A."/>
            <person name="Labate C.A."/>
        </authorList>
    </citation>
    <scope>NUCLEOTIDE SEQUENCE</scope>
    <source>
        <strain evidence="2">MF-1</strain>
    </source>
</reference>
<proteinExistence type="predicted"/>
<dbReference type="Pfam" id="PF20515">
    <property type="entry name" value="2OG-FeII_Oxy_6"/>
    <property type="match status" value="1"/>
</dbReference>
<sequence length="109" mass="12464">MFAIGWRPSRLGQVTIGRYISSSNVSKDIPMYDHLSNRTPEVAKILKQFLQNLSLTIFENKNKNMTEVGTPGFKRLDFCDSETESFSNQLTYTINNFSNVPHCDKTDHS</sequence>
<organism evidence="2 3">
    <name type="scientific">Austropuccinia psidii MF-1</name>
    <dbReference type="NCBI Taxonomy" id="1389203"/>
    <lineage>
        <taxon>Eukaryota</taxon>
        <taxon>Fungi</taxon>
        <taxon>Dikarya</taxon>
        <taxon>Basidiomycota</taxon>
        <taxon>Pucciniomycotina</taxon>
        <taxon>Pucciniomycetes</taxon>
        <taxon>Pucciniales</taxon>
        <taxon>Sphaerophragmiaceae</taxon>
        <taxon>Austropuccinia</taxon>
    </lineage>
</organism>
<comment type="caution">
    <text evidence="2">The sequence shown here is derived from an EMBL/GenBank/DDBJ whole genome shotgun (WGS) entry which is preliminary data.</text>
</comment>
<dbReference type="EMBL" id="AVOT02044621">
    <property type="protein sequence ID" value="MBW0539994.1"/>
    <property type="molecule type" value="Genomic_DNA"/>
</dbReference>
<evidence type="ECO:0000313" key="2">
    <source>
        <dbReference type="EMBL" id="MBW0539994.1"/>
    </source>
</evidence>
<evidence type="ECO:0000259" key="1">
    <source>
        <dbReference type="Pfam" id="PF20515"/>
    </source>
</evidence>
<dbReference type="AlphaFoldDB" id="A0A9Q3IIH2"/>